<keyword evidence="10 15" id="KW-0067">ATP-binding</keyword>
<dbReference type="HAMAP" id="MF_01458">
    <property type="entry name" value="FtsH"/>
    <property type="match status" value="1"/>
</dbReference>
<evidence type="ECO:0000259" key="18">
    <source>
        <dbReference type="SMART" id="SM00382"/>
    </source>
</evidence>
<sequence>MENRREDTDAQNPGPRKNNGLLIAIVLAIAFAIVFWRSEDPGSSISASFFREQLKKNNVERVSIGERVVTGTFRTPPKAPPTIKDGVEHYEKDDNGDPVELDKKFYFNISLDPQSSARLEGELIDADVPYDFQPPDNTQELINLLVFIGLPLAVFLFVFMMIRRTRNDMMGGGFLSGFGKSPAKRFEANDKTVTFEDVAGLEGVKADLQEIVDYLKTPDKFQKLGGRVPKGVLLNGPPGTGKTLLARAVAGEAEVPFYSVNGSEFIQMFVGVGASRVRDLFQTAKQNSPAIIFIDEIDAVGRQRGAGLGGGHDEREQTLNQILGEMDGFTPSQAVIVIAATNRPDVLDPALLRPGRFDRHVTVNRPTMKGREEIFKVHVRDVPLDDDVKLDRLAAGTIGLTGADIQNMVNEAALWAARQNKKAVSMSDFDYARDKILMGAKREEVLKGIEKEKTAYHEAGHTLTAWHLDGAHTVHKVTIVPRGRALGVTQYVPNEDRLNISKKELEHQLIVLLGGRAAEKIIYDEPTVGAENDLERATSIARKMVTHWGMSPKLGPVCYKTSDEDPFLGREMHRSRQFSEHTQELIDEEVGRILMEADQRAEQLLREHRGDLDKIAKALTEEEELDEDQLTELIGQSIQAKQREQNRELEGTVNSPDVNDPGKGVSEPVINRDE</sequence>
<dbReference type="GO" id="GO:0005886">
    <property type="term" value="C:plasma membrane"/>
    <property type="evidence" value="ECO:0007669"/>
    <property type="project" value="UniProtKB-SubCell"/>
</dbReference>
<evidence type="ECO:0000256" key="9">
    <source>
        <dbReference type="ARBA" id="ARBA00022833"/>
    </source>
</evidence>
<dbReference type="GO" id="GO:0016887">
    <property type="term" value="F:ATP hydrolysis activity"/>
    <property type="evidence" value="ECO:0007669"/>
    <property type="project" value="UniProtKB-UniRule"/>
</dbReference>
<dbReference type="InterPro" id="IPR027417">
    <property type="entry name" value="P-loop_NTPase"/>
</dbReference>
<dbReference type="AlphaFoldDB" id="A0A5M6DER8"/>
<evidence type="ECO:0000256" key="5">
    <source>
        <dbReference type="ARBA" id="ARBA00022692"/>
    </source>
</evidence>
<reference evidence="19 20" key="1">
    <citation type="submission" date="2019-08" db="EMBL/GenBank/DDBJ databases">
        <authorList>
            <person name="Dhanesh K."/>
            <person name="Kumar G."/>
            <person name="Sasikala C."/>
            <person name="Venkata Ramana C."/>
        </authorList>
    </citation>
    <scope>NUCLEOTIDE SEQUENCE [LARGE SCALE GENOMIC DNA]</scope>
    <source>
        <strain evidence="19 20">JC645</strain>
    </source>
</reference>
<feature type="binding site" evidence="15">
    <location>
        <position position="461"/>
    </location>
    <ligand>
        <name>Zn(2+)</name>
        <dbReference type="ChEBI" id="CHEBI:29105"/>
        <note>catalytic</note>
    </ligand>
</feature>
<dbReference type="GO" id="GO:0004222">
    <property type="term" value="F:metalloendopeptidase activity"/>
    <property type="evidence" value="ECO:0007669"/>
    <property type="project" value="InterPro"/>
</dbReference>
<dbReference type="InterPro" id="IPR041569">
    <property type="entry name" value="AAA_lid_3"/>
</dbReference>
<dbReference type="SUPFAM" id="SSF52540">
    <property type="entry name" value="P-loop containing nucleoside triphosphate hydrolases"/>
    <property type="match status" value="1"/>
</dbReference>
<evidence type="ECO:0000256" key="15">
    <source>
        <dbReference type="HAMAP-Rule" id="MF_01458"/>
    </source>
</evidence>
<dbReference type="GO" id="GO:0006508">
    <property type="term" value="P:proteolysis"/>
    <property type="evidence" value="ECO:0007669"/>
    <property type="project" value="UniProtKB-KW"/>
</dbReference>
<dbReference type="Gene3D" id="1.20.58.760">
    <property type="entry name" value="Peptidase M41"/>
    <property type="match status" value="1"/>
</dbReference>
<keyword evidence="7 15" id="KW-0547">Nucleotide-binding</keyword>
<feature type="region of interest" description="Disordered" evidence="17">
    <location>
        <begin position="73"/>
        <end position="94"/>
    </location>
</feature>
<comment type="similarity">
    <text evidence="14 15">In the central section; belongs to the AAA ATPase family.</text>
</comment>
<keyword evidence="11 15" id="KW-1133">Transmembrane helix</keyword>
<dbReference type="GO" id="GO:0030163">
    <property type="term" value="P:protein catabolic process"/>
    <property type="evidence" value="ECO:0007669"/>
    <property type="project" value="UniProtKB-UniRule"/>
</dbReference>
<dbReference type="PANTHER" id="PTHR23076:SF97">
    <property type="entry name" value="ATP-DEPENDENT ZINC METALLOPROTEASE YME1L1"/>
    <property type="match status" value="1"/>
</dbReference>
<dbReference type="GO" id="GO:0004176">
    <property type="term" value="F:ATP-dependent peptidase activity"/>
    <property type="evidence" value="ECO:0007669"/>
    <property type="project" value="InterPro"/>
</dbReference>
<keyword evidence="4 15" id="KW-0645">Protease</keyword>
<organism evidence="19 20">
    <name type="scientific">Roseiconus nitratireducens</name>
    <dbReference type="NCBI Taxonomy" id="2605748"/>
    <lineage>
        <taxon>Bacteria</taxon>
        <taxon>Pseudomonadati</taxon>
        <taxon>Planctomycetota</taxon>
        <taxon>Planctomycetia</taxon>
        <taxon>Pirellulales</taxon>
        <taxon>Pirellulaceae</taxon>
        <taxon>Roseiconus</taxon>
    </lineage>
</organism>
<evidence type="ECO:0000256" key="14">
    <source>
        <dbReference type="ARBA" id="ARBA00061570"/>
    </source>
</evidence>
<evidence type="ECO:0000256" key="2">
    <source>
        <dbReference type="ARBA" id="ARBA00010044"/>
    </source>
</evidence>
<dbReference type="Pfam" id="PF06480">
    <property type="entry name" value="FtsH_ext"/>
    <property type="match status" value="1"/>
</dbReference>
<dbReference type="GO" id="GO:0008270">
    <property type="term" value="F:zinc ion binding"/>
    <property type="evidence" value="ECO:0007669"/>
    <property type="project" value="UniProtKB-UniRule"/>
</dbReference>
<keyword evidence="9 15" id="KW-0862">Zinc</keyword>
<comment type="subcellular location">
    <subcellularLocation>
        <location evidence="15">Cell membrane</location>
        <topology evidence="15">Multi-pass membrane protein</topology>
        <orientation evidence="15">Cytoplasmic side</orientation>
    </subcellularLocation>
    <subcellularLocation>
        <location evidence="1">Membrane</location>
    </subcellularLocation>
</comment>
<evidence type="ECO:0000256" key="3">
    <source>
        <dbReference type="ARBA" id="ARBA00022475"/>
    </source>
</evidence>
<dbReference type="InterPro" id="IPR011546">
    <property type="entry name" value="Pept_M41_FtsH_extracell"/>
</dbReference>
<dbReference type="Gene3D" id="1.10.8.60">
    <property type="match status" value="1"/>
</dbReference>
<feature type="binding site" evidence="15">
    <location>
        <begin position="236"/>
        <end position="243"/>
    </location>
    <ligand>
        <name>ATP</name>
        <dbReference type="ChEBI" id="CHEBI:30616"/>
    </ligand>
</feature>
<feature type="region of interest" description="Disordered" evidence="17">
    <location>
        <begin position="639"/>
        <end position="674"/>
    </location>
</feature>
<dbReference type="Pfam" id="PF17862">
    <property type="entry name" value="AAA_lid_3"/>
    <property type="match status" value="1"/>
</dbReference>
<comment type="similarity">
    <text evidence="16">Belongs to the AAA ATPase family.</text>
</comment>
<keyword evidence="12 15" id="KW-0482">Metalloprotease</keyword>
<dbReference type="EMBL" id="VWOX01000002">
    <property type="protein sequence ID" value="KAA5546051.1"/>
    <property type="molecule type" value="Genomic_DNA"/>
</dbReference>
<dbReference type="EC" id="3.4.24.-" evidence="15"/>
<comment type="subunit">
    <text evidence="15">Homohexamer.</text>
</comment>
<keyword evidence="20" id="KW-1185">Reference proteome</keyword>
<evidence type="ECO:0000256" key="1">
    <source>
        <dbReference type="ARBA" id="ARBA00004370"/>
    </source>
</evidence>
<evidence type="ECO:0000256" key="12">
    <source>
        <dbReference type="ARBA" id="ARBA00023049"/>
    </source>
</evidence>
<dbReference type="InterPro" id="IPR003593">
    <property type="entry name" value="AAA+_ATPase"/>
</dbReference>
<dbReference type="GO" id="GO:0005524">
    <property type="term" value="F:ATP binding"/>
    <property type="evidence" value="ECO:0007669"/>
    <property type="project" value="UniProtKB-UniRule"/>
</dbReference>
<dbReference type="FunFam" id="3.40.50.300:FF:000001">
    <property type="entry name" value="ATP-dependent zinc metalloprotease FtsH"/>
    <property type="match status" value="1"/>
</dbReference>
<dbReference type="Gene3D" id="3.40.50.300">
    <property type="entry name" value="P-loop containing nucleotide triphosphate hydrolases"/>
    <property type="match status" value="1"/>
</dbReference>
<feature type="active site" evidence="15">
    <location>
        <position position="458"/>
    </location>
</feature>
<dbReference type="FunFam" id="1.10.8.60:FF:000001">
    <property type="entry name" value="ATP-dependent zinc metalloprotease FtsH"/>
    <property type="match status" value="1"/>
</dbReference>
<evidence type="ECO:0000256" key="4">
    <source>
        <dbReference type="ARBA" id="ARBA00022670"/>
    </source>
</evidence>
<keyword evidence="6 15" id="KW-0479">Metal-binding</keyword>
<gene>
    <name evidence="19" type="primary">hflB</name>
    <name evidence="15" type="synonym">ftsH</name>
    <name evidence="19" type="ORF">FYK55_03880</name>
</gene>
<protein>
    <recommendedName>
        <fullName evidence="15">ATP-dependent zinc metalloprotease FtsH</fullName>
        <ecNumber evidence="15">3.4.24.-</ecNumber>
    </recommendedName>
</protein>
<evidence type="ECO:0000256" key="10">
    <source>
        <dbReference type="ARBA" id="ARBA00022840"/>
    </source>
</evidence>
<evidence type="ECO:0000256" key="13">
    <source>
        <dbReference type="ARBA" id="ARBA00023136"/>
    </source>
</evidence>
<evidence type="ECO:0000256" key="7">
    <source>
        <dbReference type="ARBA" id="ARBA00022741"/>
    </source>
</evidence>
<evidence type="ECO:0000256" key="11">
    <source>
        <dbReference type="ARBA" id="ARBA00022989"/>
    </source>
</evidence>
<feature type="domain" description="AAA+ ATPase" evidence="18">
    <location>
        <begin position="228"/>
        <end position="367"/>
    </location>
</feature>
<dbReference type="FunFam" id="1.20.58.760:FF:000001">
    <property type="entry name" value="ATP-dependent zinc metalloprotease FtsH"/>
    <property type="match status" value="1"/>
</dbReference>
<comment type="function">
    <text evidence="15">Acts as a processive, ATP-dependent zinc metallopeptidase for both cytoplasmic and membrane proteins. Plays a role in the quality control of integral membrane proteins.</text>
</comment>
<dbReference type="NCBIfam" id="TIGR01241">
    <property type="entry name" value="FtsH_fam"/>
    <property type="match status" value="1"/>
</dbReference>
<comment type="similarity">
    <text evidence="2 15">In the C-terminal section; belongs to the peptidase M41 family.</text>
</comment>
<dbReference type="Pfam" id="PF00004">
    <property type="entry name" value="AAA"/>
    <property type="match status" value="1"/>
</dbReference>
<dbReference type="InterPro" id="IPR003959">
    <property type="entry name" value="ATPase_AAA_core"/>
</dbReference>
<dbReference type="InterPro" id="IPR037219">
    <property type="entry name" value="Peptidase_M41-like"/>
</dbReference>
<dbReference type="SUPFAM" id="SSF140990">
    <property type="entry name" value="FtsH protease domain-like"/>
    <property type="match status" value="1"/>
</dbReference>
<feature type="transmembrane region" description="Helical" evidence="15">
    <location>
        <begin position="21"/>
        <end position="38"/>
    </location>
</feature>
<evidence type="ECO:0000256" key="16">
    <source>
        <dbReference type="RuleBase" id="RU003651"/>
    </source>
</evidence>
<dbReference type="InterPro" id="IPR000642">
    <property type="entry name" value="Peptidase_M41"/>
</dbReference>
<name>A0A5M6DER8_9BACT</name>
<feature type="binding site" evidence="15">
    <location>
        <position position="533"/>
    </location>
    <ligand>
        <name>Zn(2+)</name>
        <dbReference type="ChEBI" id="CHEBI:29105"/>
        <note>catalytic</note>
    </ligand>
</feature>
<feature type="transmembrane region" description="Helical" evidence="15">
    <location>
        <begin position="141"/>
        <end position="162"/>
    </location>
</feature>
<dbReference type="CDD" id="cd19501">
    <property type="entry name" value="RecA-like_FtsH"/>
    <property type="match status" value="1"/>
</dbReference>
<dbReference type="PANTHER" id="PTHR23076">
    <property type="entry name" value="METALLOPROTEASE M41 FTSH"/>
    <property type="match status" value="1"/>
</dbReference>
<evidence type="ECO:0000256" key="17">
    <source>
        <dbReference type="SAM" id="MobiDB-lite"/>
    </source>
</evidence>
<dbReference type="RefSeq" id="WP_150075058.1">
    <property type="nucleotide sequence ID" value="NZ_VWOX01000002.1"/>
</dbReference>
<dbReference type="SMART" id="SM00382">
    <property type="entry name" value="AAA"/>
    <property type="match status" value="1"/>
</dbReference>
<dbReference type="Proteomes" id="UP000324479">
    <property type="component" value="Unassembled WGS sequence"/>
</dbReference>
<evidence type="ECO:0000256" key="8">
    <source>
        <dbReference type="ARBA" id="ARBA00022801"/>
    </source>
</evidence>
<evidence type="ECO:0000313" key="20">
    <source>
        <dbReference type="Proteomes" id="UP000324479"/>
    </source>
</evidence>
<keyword evidence="8 15" id="KW-0378">Hydrolase</keyword>
<dbReference type="PROSITE" id="PS00674">
    <property type="entry name" value="AAA"/>
    <property type="match status" value="1"/>
</dbReference>
<dbReference type="Pfam" id="PF01434">
    <property type="entry name" value="Peptidase_M41"/>
    <property type="match status" value="1"/>
</dbReference>
<feature type="compositionally biased region" description="Basic and acidic residues" evidence="17">
    <location>
        <begin position="641"/>
        <end position="650"/>
    </location>
</feature>
<comment type="caution">
    <text evidence="19">The sequence shown here is derived from an EMBL/GenBank/DDBJ whole genome shotgun (WGS) entry which is preliminary data.</text>
</comment>
<evidence type="ECO:0000256" key="6">
    <source>
        <dbReference type="ARBA" id="ARBA00022723"/>
    </source>
</evidence>
<proteinExistence type="inferred from homology"/>
<evidence type="ECO:0000313" key="19">
    <source>
        <dbReference type="EMBL" id="KAA5546051.1"/>
    </source>
</evidence>
<dbReference type="InterPro" id="IPR003960">
    <property type="entry name" value="ATPase_AAA_CS"/>
</dbReference>
<feature type="binding site" evidence="15">
    <location>
        <position position="457"/>
    </location>
    <ligand>
        <name>Zn(2+)</name>
        <dbReference type="ChEBI" id="CHEBI:29105"/>
        <note>catalytic</note>
    </ligand>
</feature>
<keyword evidence="3 15" id="KW-1003">Cell membrane</keyword>
<keyword evidence="5 15" id="KW-0812">Transmembrane</keyword>
<dbReference type="InterPro" id="IPR005936">
    <property type="entry name" value="FtsH"/>
</dbReference>
<comment type="cofactor">
    <cofactor evidence="15">
        <name>Zn(2+)</name>
        <dbReference type="ChEBI" id="CHEBI:29105"/>
    </cofactor>
    <text evidence="15">Binds 1 zinc ion per subunit.</text>
</comment>
<keyword evidence="13 15" id="KW-0472">Membrane</keyword>
<feature type="compositionally biased region" description="Basic and acidic residues" evidence="17">
    <location>
        <begin position="85"/>
        <end position="94"/>
    </location>
</feature>
<accession>A0A5M6DER8</accession>